<name>A0A5S4ETN0_9PROT</name>
<accession>A0A5S4ETN0</accession>
<proteinExistence type="predicted"/>
<sequence>MARTGRHDLAPTTIGFPLPAVVPGVAGMLAPNRDSPGVLY</sequence>
<reference evidence="1 2" key="1">
    <citation type="submission" date="2019-04" db="EMBL/GenBank/DDBJ databases">
        <title>A novel phosphate-accumulating bacterium identified in bioreactor for phosphate removal from wastewater.</title>
        <authorList>
            <person name="Kotlyarov R.Y."/>
            <person name="Beletsky A.V."/>
            <person name="Kallistova A.Y."/>
            <person name="Dorofeev A.G."/>
            <person name="Nikolaev Y.Y."/>
            <person name="Pimenov N.V."/>
            <person name="Ravin N.V."/>
            <person name="Mardanov A.V."/>
        </authorList>
    </citation>
    <scope>NUCLEOTIDE SEQUENCE [LARGE SCALE GENOMIC DNA]</scope>
    <source>
        <strain evidence="1 2">Bin19</strain>
    </source>
</reference>
<evidence type="ECO:0000313" key="1">
    <source>
        <dbReference type="EMBL" id="TMQ78862.1"/>
    </source>
</evidence>
<protein>
    <submittedName>
        <fullName evidence="1">Uncharacterized protein</fullName>
    </submittedName>
</protein>
<dbReference type="EMBL" id="SWAD01000002">
    <property type="protein sequence ID" value="TMQ78862.1"/>
    <property type="molecule type" value="Genomic_DNA"/>
</dbReference>
<dbReference type="Proteomes" id="UP000306324">
    <property type="component" value="Unassembled WGS sequence"/>
</dbReference>
<keyword evidence="2" id="KW-1185">Reference proteome</keyword>
<evidence type="ECO:0000313" key="2">
    <source>
        <dbReference type="Proteomes" id="UP000306324"/>
    </source>
</evidence>
<organism evidence="1 2">
    <name type="scientific">Candidatus Accumulibacter phosphatis</name>
    <dbReference type="NCBI Taxonomy" id="327160"/>
    <lineage>
        <taxon>Bacteria</taxon>
        <taxon>Pseudomonadati</taxon>
        <taxon>Pseudomonadota</taxon>
        <taxon>Betaproteobacteria</taxon>
        <taxon>Candidatus Accumulibacter</taxon>
    </lineage>
</organism>
<gene>
    <name evidence="1" type="ORF">ACCUM_0731</name>
</gene>
<dbReference type="AlphaFoldDB" id="A0A5S4ETN0"/>
<comment type="caution">
    <text evidence="1">The sequence shown here is derived from an EMBL/GenBank/DDBJ whole genome shotgun (WGS) entry which is preliminary data.</text>
</comment>